<feature type="transmembrane region" description="Helical" evidence="1">
    <location>
        <begin position="312"/>
        <end position="329"/>
    </location>
</feature>
<dbReference type="Proteomes" id="UP000611723">
    <property type="component" value="Unassembled WGS sequence"/>
</dbReference>
<proteinExistence type="predicted"/>
<organism evidence="2 3">
    <name type="scientific">Marivirga aurantiaca</name>
    <dbReference type="NCBI Taxonomy" id="2802615"/>
    <lineage>
        <taxon>Bacteria</taxon>
        <taxon>Pseudomonadati</taxon>
        <taxon>Bacteroidota</taxon>
        <taxon>Cytophagia</taxon>
        <taxon>Cytophagales</taxon>
        <taxon>Marivirgaceae</taxon>
        <taxon>Marivirga</taxon>
    </lineage>
</organism>
<protein>
    <recommendedName>
        <fullName evidence="4">DUF2157 domain-containing protein</fullName>
    </recommendedName>
</protein>
<feature type="transmembrane region" description="Helical" evidence="1">
    <location>
        <begin position="261"/>
        <end position="282"/>
    </location>
</feature>
<dbReference type="RefSeq" id="WP_201432951.1">
    <property type="nucleotide sequence ID" value="NZ_JAEQBW010000015.1"/>
</dbReference>
<evidence type="ECO:0000256" key="1">
    <source>
        <dbReference type="SAM" id="Phobius"/>
    </source>
</evidence>
<feature type="transmembrane region" description="Helical" evidence="1">
    <location>
        <begin position="228"/>
        <end position="249"/>
    </location>
</feature>
<keyword evidence="3" id="KW-1185">Reference proteome</keyword>
<name>A0A935CDU2_9BACT</name>
<evidence type="ECO:0000313" key="2">
    <source>
        <dbReference type="EMBL" id="MBK6267268.1"/>
    </source>
</evidence>
<feature type="transmembrane region" description="Helical" evidence="1">
    <location>
        <begin position="165"/>
        <end position="185"/>
    </location>
</feature>
<feature type="transmembrane region" description="Helical" evidence="1">
    <location>
        <begin position="117"/>
        <end position="137"/>
    </location>
</feature>
<evidence type="ECO:0008006" key="4">
    <source>
        <dbReference type="Google" id="ProtNLM"/>
    </source>
</evidence>
<keyword evidence="1" id="KW-1133">Transmembrane helix</keyword>
<feature type="transmembrane region" description="Helical" evidence="1">
    <location>
        <begin position="143"/>
        <end position="160"/>
    </location>
</feature>
<accession>A0A935CDU2</accession>
<feature type="transmembrane region" description="Helical" evidence="1">
    <location>
        <begin position="87"/>
        <end position="105"/>
    </location>
</feature>
<gene>
    <name evidence="2" type="ORF">JKA74_19660</name>
</gene>
<sequence>MKVNRKEKEILQKALQHWESVNLLNTEKATELKNNLEQKPFNWQAVAYYSFIFAVVSLLIAILSIFADKALLDLIDSLISTSYVTKSFTFLVLSGLFFWLDWRYAKTTSKKKYSKEVFAFFGAVFLAIATGFLSFLFQMEERPGILIFLLSLVYFTIAFYRKKELLWFFGLMALMIGYGAVTYNLSKNNELFFGMNFPMRFAILGLIILGATYFLNKVKTLHAFKEPTYFSGLIVFFISLWILSISGNYSSYETWLEVKQYQLWFYSLILLMASVAAIGIGLKKEDIMLKNMGITFIFLNLYTRYFEFFWDIMHKAVFFGIIAISFWLVGKKAEKIWDKGS</sequence>
<keyword evidence="1" id="KW-0472">Membrane</keyword>
<reference evidence="2" key="1">
    <citation type="submission" date="2021-01" db="EMBL/GenBank/DDBJ databases">
        <title>Marivirga aurantiaca sp. nov., isolated from intertidal surface sediments.</title>
        <authorList>
            <person name="Zhang M."/>
        </authorList>
    </citation>
    <scope>NUCLEOTIDE SEQUENCE</scope>
    <source>
        <strain evidence="2">S37H4</strain>
    </source>
</reference>
<feature type="transmembrane region" description="Helical" evidence="1">
    <location>
        <begin position="197"/>
        <end position="216"/>
    </location>
</feature>
<dbReference type="AlphaFoldDB" id="A0A935CDU2"/>
<dbReference type="EMBL" id="JAEQBW010000015">
    <property type="protein sequence ID" value="MBK6267268.1"/>
    <property type="molecule type" value="Genomic_DNA"/>
</dbReference>
<comment type="caution">
    <text evidence="2">The sequence shown here is derived from an EMBL/GenBank/DDBJ whole genome shotgun (WGS) entry which is preliminary data.</text>
</comment>
<keyword evidence="1" id="KW-0812">Transmembrane</keyword>
<feature type="transmembrane region" description="Helical" evidence="1">
    <location>
        <begin position="46"/>
        <end position="67"/>
    </location>
</feature>
<evidence type="ECO:0000313" key="3">
    <source>
        <dbReference type="Proteomes" id="UP000611723"/>
    </source>
</evidence>